<dbReference type="SUPFAM" id="SSF53335">
    <property type="entry name" value="S-adenosyl-L-methionine-dependent methyltransferases"/>
    <property type="match status" value="1"/>
</dbReference>
<dbReference type="GO" id="GO:0009307">
    <property type="term" value="P:DNA restriction-modification system"/>
    <property type="evidence" value="ECO:0007669"/>
    <property type="project" value="UniProtKB-KW"/>
</dbReference>
<gene>
    <name evidence="8" type="primary">dcm</name>
    <name evidence="8" type="ORF">MOC71_19730</name>
</gene>
<evidence type="ECO:0000256" key="4">
    <source>
        <dbReference type="ARBA" id="ARBA00022747"/>
    </source>
</evidence>
<comment type="catalytic activity">
    <reaction evidence="7">
        <text>a 2'-deoxycytidine in DNA + S-adenosyl-L-methionine = a 5-methyl-2'-deoxycytidine in DNA + S-adenosyl-L-homocysteine + H(+)</text>
        <dbReference type="Rhea" id="RHEA:13681"/>
        <dbReference type="Rhea" id="RHEA-COMP:11369"/>
        <dbReference type="Rhea" id="RHEA-COMP:11370"/>
        <dbReference type="ChEBI" id="CHEBI:15378"/>
        <dbReference type="ChEBI" id="CHEBI:57856"/>
        <dbReference type="ChEBI" id="CHEBI:59789"/>
        <dbReference type="ChEBI" id="CHEBI:85452"/>
        <dbReference type="ChEBI" id="CHEBI:85454"/>
        <dbReference type="EC" id="2.1.1.37"/>
    </reaction>
</comment>
<dbReference type="Gene3D" id="3.90.120.10">
    <property type="entry name" value="DNA Methylase, subunit A, domain 2"/>
    <property type="match status" value="1"/>
</dbReference>
<dbReference type="PROSITE" id="PS00094">
    <property type="entry name" value="C5_MTASE_1"/>
    <property type="match status" value="1"/>
</dbReference>
<keyword evidence="4" id="KW-0680">Restriction system</keyword>
<dbReference type="InterPro" id="IPR001525">
    <property type="entry name" value="C5_MeTfrase"/>
</dbReference>
<keyword evidence="2 5" id="KW-0808">Transferase</keyword>
<dbReference type="PRINTS" id="PR00105">
    <property type="entry name" value="C5METTRFRASE"/>
</dbReference>
<dbReference type="GO" id="GO:0032259">
    <property type="term" value="P:methylation"/>
    <property type="evidence" value="ECO:0007669"/>
    <property type="project" value="UniProtKB-KW"/>
</dbReference>
<dbReference type="Proteomes" id="UP001067121">
    <property type="component" value="Unassembled WGS sequence"/>
</dbReference>
<protein>
    <recommendedName>
        <fullName evidence="7">Cytosine-specific methyltransferase</fullName>
        <ecNumber evidence="7">2.1.1.37</ecNumber>
    </recommendedName>
</protein>
<dbReference type="Gene3D" id="3.40.50.150">
    <property type="entry name" value="Vaccinia Virus protein VP39"/>
    <property type="match status" value="1"/>
</dbReference>
<dbReference type="EMBL" id="JALAOH010000099">
    <property type="protein sequence ID" value="MCY8318896.1"/>
    <property type="molecule type" value="Genomic_DNA"/>
</dbReference>
<dbReference type="NCBIfam" id="TIGR00675">
    <property type="entry name" value="dcm"/>
    <property type="match status" value="1"/>
</dbReference>
<reference evidence="8" key="1">
    <citation type="submission" date="2022-02" db="EMBL/GenBank/DDBJ databases">
        <title>Crop Bioprotection Bacillus Genome Sequencing.</title>
        <authorList>
            <person name="Dunlap C."/>
        </authorList>
    </citation>
    <scope>NUCLEOTIDE SEQUENCE</scope>
    <source>
        <strain evidence="8">98-1</strain>
    </source>
</reference>
<dbReference type="InterPro" id="IPR031303">
    <property type="entry name" value="C5_meth_CS"/>
</dbReference>
<comment type="caution">
    <text evidence="8">The sequence shown here is derived from an EMBL/GenBank/DDBJ whole genome shotgun (WGS) entry which is preliminary data.</text>
</comment>
<evidence type="ECO:0000313" key="9">
    <source>
        <dbReference type="Proteomes" id="UP001067121"/>
    </source>
</evidence>
<accession>A0AAP3CMB2</accession>
<evidence type="ECO:0000256" key="3">
    <source>
        <dbReference type="ARBA" id="ARBA00022691"/>
    </source>
</evidence>
<sequence>MHNVDEQLNYGDVSKIDKTFLPEFDLLVGGSPCQSFSIAGHRRGFEDTRGTLFFQYIETLKEKQPKFFIFENVKGLINHDKGNTLNVMAEAFSEVGYRIDLELLNSKFFNVPQNRERLYIIGIREDLIKNAEWELNLNRKDVLIKGKKRLKKLKINSFNFNWSEQVSTSKRLKDLLETYVDEKYYLNEDKTAKLIEELSSRGLNMKETAECQLIGRVELRGHDAIRRVDSTEGVSPTLTTMGGGHREPKIVVEQVGNINPSGNGMNGNVYNSSGLSPTITTNKGEGLKIAVEYSRKSGLGRELDVSHTLSASDWRGLNRNQKQNSVVEVRPVLTPEREEKRQNGRRFKDDGEPAFTVNTIDRHGVAIGEYPKYRIRKLTPLECFRLQAFDDEDFEKAFAAGISNSQLYKQAGNSITVTVLESIFNELFHTYVNKESE</sequence>
<evidence type="ECO:0000256" key="6">
    <source>
        <dbReference type="RuleBase" id="RU000416"/>
    </source>
</evidence>
<proteinExistence type="inferred from homology"/>
<dbReference type="PROSITE" id="PS51679">
    <property type="entry name" value="SAM_MT_C5"/>
    <property type="match status" value="1"/>
</dbReference>
<evidence type="ECO:0000313" key="8">
    <source>
        <dbReference type="EMBL" id="MCY8318896.1"/>
    </source>
</evidence>
<comment type="similarity">
    <text evidence="5 6">Belongs to the class I-like SAM-binding methyltransferase superfamily. C5-methyltransferase family.</text>
</comment>
<evidence type="ECO:0000256" key="2">
    <source>
        <dbReference type="ARBA" id="ARBA00022679"/>
    </source>
</evidence>
<dbReference type="Pfam" id="PF00145">
    <property type="entry name" value="DNA_methylase"/>
    <property type="match status" value="1"/>
</dbReference>
<feature type="active site" evidence="5">
    <location>
        <position position="33"/>
    </location>
</feature>
<keyword evidence="1 5" id="KW-0489">Methyltransferase</keyword>
<dbReference type="AlphaFoldDB" id="A0AAP3CMB2"/>
<keyword evidence="3 5" id="KW-0949">S-adenosyl-L-methionine</keyword>
<organism evidence="8 9">
    <name type="scientific">Bacillus vallismortis</name>
    <dbReference type="NCBI Taxonomy" id="72361"/>
    <lineage>
        <taxon>Bacteria</taxon>
        <taxon>Bacillati</taxon>
        <taxon>Bacillota</taxon>
        <taxon>Bacilli</taxon>
        <taxon>Bacillales</taxon>
        <taxon>Bacillaceae</taxon>
        <taxon>Bacillus</taxon>
    </lineage>
</organism>
<name>A0AAP3CMB2_BACVA</name>
<dbReference type="InterPro" id="IPR050750">
    <property type="entry name" value="C5-MTase"/>
</dbReference>
<evidence type="ECO:0000256" key="5">
    <source>
        <dbReference type="PROSITE-ProRule" id="PRU01016"/>
    </source>
</evidence>
<dbReference type="PANTHER" id="PTHR46098:SF1">
    <property type="entry name" value="TRNA (CYTOSINE(38)-C(5))-METHYLTRANSFERASE"/>
    <property type="match status" value="1"/>
</dbReference>
<dbReference type="PROSITE" id="PS00095">
    <property type="entry name" value="C5_MTASE_2"/>
    <property type="match status" value="1"/>
</dbReference>
<dbReference type="InterPro" id="IPR029063">
    <property type="entry name" value="SAM-dependent_MTases_sf"/>
</dbReference>
<dbReference type="InterPro" id="IPR018117">
    <property type="entry name" value="C5_DNA_meth_AS"/>
</dbReference>
<dbReference type="GO" id="GO:0003886">
    <property type="term" value="F:DNA (cytosine-5-)-methyltransferase activity"/>
    <property type="evidence" value="ECO:0007669"/>
    <property type="project" value="UniProtKB-EC"/>
</dbReference>
<evidence type="ECO:0000256" key="7">
    <source>
        <dbReference type="RuleBase" id="RU000417"/>
    </source>
</evidence>
<evidence type="ECO:0000256" key="1">
    <source>
        <dbReference type="ARBA" id="ARBA00022603"/>
    </source>
</evidence>
<dbReference type="EC" id="2.1.1.37" evidence="7"/>
<dbReference type="PANTHER" id="PTHR46098">
    <property type="entry name" value="TRNA (CYTOSINE(38)-C(5))-METHYLTRANSFERASE"/>
    <property type="match status" value="1"/>
</dbReference>